<proteinExistence type="predicted"/>
<feature type="domain" description="Fibronectin type-III" evidence="1">
    <location>
        <begin position="684"/>
        <end position="779"/>
    </location>
</feature>
<dbReference type="PANTHER" id="PTHR36251">
    <property type="entry name" value="FELS-1 PROPHAGE HOST SPECIFICITY PROTEIN-RELATED"/>
    <property type="match status" value="1"/>
</dbReference>
<evidence type="ECO:0000313" key="3">
    <source>
        <dbReference type="Proteomes" id="UP000191257"/>
    </source>
</evidence>
<protein>
    <recommendedName>
        <fullName evidence="1">Fibronectin type-III domain-containing protein</fullName>
    </recommendedName>
</protein>
<accession>A0A1V0GQG4</accession>
<sequence>MRGEQNPETIVLGRYATAGQAIAAPYTHGRNNRYMTHIVELCSAPGAQMTRLMIGDEWVEIGPKPVVNEPGSGGGLADWIWDFYEVTQGNTEADFGNPVLGDHEGQIWVKYYSGTQTTADPMLRSRFGNHPDRLWTEDMVGHGICYAILTFRFDSKGDQQLTQVPKYRFELTGIPLYDIRQDSTAGGSGTQRLNNPATWAPTENAAVIAWNIMRGIPLPGGEVYGGGISDLSELPQQMWVTAMNRCDQPVEIAGGGTEPQYRAGLEVALDQPPAAALEEIFKACSATVADLGYGWGIVVGAPALPVYSFTDDDLIVSKPQELDPFPSIEATYNAVSARYPEPDELYETKEAPQRTNAGWKAADVFGRRMAKLSLPAVTYKRQVQRLMRAWIEDERRFRRHNLSLPPDSAAVEPTDTVSWTSTRNGYAGKSFSVRKIVEDPRTGIRTMSLRERNPADYAWVPGDELPSTPTDPGTTPSDPDAVSGFAVQAFVLRDASGAARRPGLLLSWDEDILAQGLQWQVRLAGETGLSLSGSMLDIDSGALRLVEGILPATTYQVRAKLISRRRTAWTPWLSATTASIGLTPDDFDRDPPDVPTGLTLTSSPGVLAATWTMSTASDFEYFDIEVTEASGLPVVFQTAQAAYSWRGVLPNVQFTARVRAVDRLGNRSNWSTAVTHTTVRDTTPPAVPTGISVTAGFGTLWLKWTANTESDLKGYEVYQSNTTTAPTAATVPTYVTAANTLAVTGLAEAATRYFWVRAFDTSENRSAWSARYTGTTSSIWQPPGTPAVPTGLATSSRLNGTWSYVRASWATVANAVGYELGITEAGQSEMVVPIGELFYEWQALPATVFSIRVRAIGPTGLKSAWSAVVSQTALRDTVAPAVPANPTITGTFNALWAKWDRNAETDMSHYEVLWNTSATWVPPANPATPPTEVGSNELIISGLSAGQTRYVAIRAVDSSGNKSAWTTPIGATTLTDVAVTAESIRGLVDATSFANGIEPVTIHTGTSLPTTKGTSALVWQGKLYRWVSDPTTGSARYMATVEATDILGQLAAGQLGVDAVQAGNVGAGAINTRELAAGAATIEKLGVGDFTNLFSDYWDALRSPFAVNLQGGICGEFSTDLLYANKGVLKLMPGGGSIAFSMLRNFPVNAGEEYLLRFYARRTADWNGTSAGSRMRGRSQNSAGIFSIPVGPTELPAADTWVEWSITYKVGSTVSEMRIDLLSNATAGACYLAGFELRRKGAGELIVDGTIGGNLLKTNEAIITGTGQIANAIINEGHVTGTFSASILRAGTALANGILVDGTALSTVRDNADLGAQDPAARINAGSTRIDPGRILISAGTSLRSWIGGPNNTEINGGAIAANTLTLNKATIGMRGVNPTNIQFEANAGGVVNRVAWNSGIKNQTTGVFDGSGTIAYVDTDVVEQPLSQVLFGFDGLSLHASTMRA</sequence>
<dbReference type="EMBL" id="CP020442">
    <property type="protein sequence ID" value="ARC35929.2"/>
    <property type="molecule type" value="Genomic_DNA"/>
</dbReference>
<keyword evidence="3" id="KW-1185">Reference proteome</keyword>
<dbReference type="SUPFAM" id="SSF49265">
    <property type="entry name" value="Fibronectin type III"/>
    <property type="match status" value="2"/>
</dbReference>
<gene>
    <name evidence="2" type="ORF">A6J80_05610</name>
</gene>
<feature type="domain" description="Fibronectin type-III" evidence="1">
    <location>
        <begin position="591"/>
        <end position="681"/>
    </location>
</feature>
<dbReference type="PANTHER" id="PTHR36251:SF2">
    <property type="entry name" value="GIFSY-2 PROPHAGE HOST SPECIFICITY PROTEIN J, PHAGE LAMBDA"/>
    <property type="match status" value="1"/>
</dbReference>
<feature type="domain" description="Fibronectin type-III" evidence="1">
    <location>
        <begin position="882"/>
        <end position="976"/>
    </location>
</feature>
<dbReference type="Gene3D" id="2.60.120.260">
    <property type="entry name" value="Galactose-binding domain-like"/>
    <property type="match status" value="1"/>
</dbReference>
<dbReference type="Proteomes" id="UP000191257">
    <property type="component" value="Chromosome"/>
</dbReference>
<dbReference type="InterPro" id="IPR036116">
    <property type="entry name" value="FN3_sf"/>
</dbReference>
<dbReference type="PROSITE" id="PS50853">
    <property type="entry name" value="FN3"/>
    <property type="match status" value="3"/>
</dbReference>
<dbReference type="SMART" id="SM00060">
    <property type="entry name" value="FN3"/>
    <property type="match status" value="4"/>
</dbReference>
<organism evidence="2 3">
    <name type="scientific">Paracoccus yeei</name>
    <dbReference type="NCBI Taxonomy" id="147645"/>
    <lineage>
        <taxon>Bacteria</taxon>
        <taxon>Pseudomonadati</taxon>
        <taxon>Pseudomonadota</taxon>
        <taxon>Alphaproteobacteria</taxon>
        <taxon>Rhodobacterales</taxon>
        <taxon>Paracoccaceae</taxon>
        <taxon>Paracoccus</taxon>
    </lineage>
</organism>
<evidence type="ECO:0000259" key="1">
    <source>
        <dbReference type="PROSITE" id="PS50853"/>
    </source>
</evidence>
<evidence type="ECO:0000313" key="2">
    <source>
        <dbReference type="EMBL" id="ARC35929.2"/>
    </source>
</evidence>
<dbReference type="InterPro" id="IPR013783">
    <property type="entry name" value="Ig-like_fold"/>
</dbReference>
<name>A0A1V0GQG4_9RHOB</name>
<dbReference type="InterPro" id="IPR032876">
    <property type="entry name" value="J_dom"/>
</dbReference>
<dbReference type="Gene3D" id="2.60.40.10">
    <property type="entry name" value="Immunoglobulins"/>
    <property type="match status" value="3"/>
</dbReference>
<dbReference type="STRING" id="147645.A6J80_05610"/>
<dbReference type="KEGG" id="pye:A6J80_05610"/>
<dbReference type="InterPro" id="IPR003961">
    <property type="entry name" value="FN3_dom"/>
</dbReference>
<dbReference type="Pfam" id="PF13550">
    <property type="entry name" value="Phage-tail_3"/>
    <property type="match status" value="1"/>
</dbReference>
<reference evidence="2" key="1">
    <citation type="submission" date="2017-12" db="EMBL/GenBank/DDBJ databases">
        <title>FDA dAtabase for Regulatory Grade micrObial Sequences (FDA-ARGOS): Supporting development and validation of Infectious Disease Dx tests.</title>
        <authorList>
            <person name="Campos J."/>
            <person name="Goldberg B."/>
            <person name="Tallon L."/>
            <person name="Sadzewicz L."/>
            <person name="Sengamalay N."/>
            <person name="Ott S."/>
            <person name="Godinez A."/>
            <person name="Nagaraj S."/>
            <person name="Vyas G."/>
            <person name="Aluvathingal J."/>
            <person name="Nadendla S."/>
            <person name="Geyer C."/>
            <person name="Nandy P."/>
            <person name="Hobson J."/>
            <person name="Sichtig H."/>
        </authorList>
    </citation>
    <scope>NUCLEOTIDE SEQUENCE</scope>
    <source>
        <strain evidence="2">FDAARGOS_252</strain>
    </source>
</reference>
<dbReference type="InterPro" id="IPR053171">
    <property type="entry name" value="Viral_Tip_Attach_Protein"/>
</dbReference>